<gene>
    <name evidence="1" type="ORF">M076_1855</name>
</gene>
<name>A0A016AD96_BACFG</name>
<evidence type="ECO:0000313" key="1">
    <source>
        <dbReference type="EMBL" id="EXZ44949.1"/>
    </source>
</evidence>
<accession>A0A016AD96</accession>
<evidence type="ECO:0000313" key="2">
    <source>
        <dbReference type="Proteomes" id="UP000022272"/>
    </source>
</evidence>
<organism evidence="1 2">
    <name type="scientific">Bacteroides fragilis str. 2-F-2 #4</name>
    <dbReference type="NCBI Taxonomy" id="1339280"/>
    <lineage>
        <taxon>Bacteria</taxon>
        <taxon>Pseudomonadati</taxon>
        <taxon>Bacteroidota</taxon>
        <taxon>Bacteroidia</taxon>
        <taxon>Bacteroidales</taxon>
        <taxon>Bacteroidaceae</taxon>
        <taxon>Bacteroides</taxon>
    </lineage>
</organism>
<protein>
    <submittedName>
        <fullName evidence="1">Uncharacterized protein</fullName>
    </submittedName>
</protein>
<dbReference type="AlphaFoldDB" id="A0A016AD96"/>
<dbReference type="Proteomes" id="UP000022272">
    <property type="component" value="Unassembled WGS sequence"/>
</dbReference>
<proteinExistence type="predicted"/>
<comment type="caution">
    <text evidence="1">The sequence shown here is derived from an EMBL/GenBank/DDBJ whole genome shotgun (WGS) entry which is preliminary data.</text>
</comment>
<dbReference type="EMBL" id="JGDM01000045">
    <property type="protein sequence ID" value="EXZ44949.1"/>
    <property type="molecule type" value="Genomic_DNA"/>
</dbReference>
<sequence>MSLKAGFMSISGAADIAYELNDRTKIGCSYPGRMATPFAP</sequence>
<reference evidence="1 2" key="1">
    <citation type="submission" date="2014-02" db="EMBL/GenBank/DDBJ databases">
        <authorList>
            <person name="Sears C."/>
            <person name="Carroll K."/>
            <person name="Sack B.R."/>
            <person name="Qadri F."/>
            <person name="Myers L.L."/>
            <person name="Chung G.-T."/>
            <person name="Escheverria P."/>
            <person name="Fraser C.M."/>
            <person name="Sadzewicz L."/>
            <person name="Shefchek K.A."/>
            <person name="Tallon L."/>
            <person name="Das S.P."/>
            <person name="Daugherty S."/>
            <person name="Mongodin E.F."/>
        </authorList>
    </citation>
    <scope>NUCLEOTIDE SEQUENCE [LARGE SCALE GENOMIC DNA]</scope>
    <source>
        <strain evidence="1 2">2-F-2 #4</strain>
    </source>
</reference>